<feature type="compositionally biased region" description="Basic residues" evidence="1">
    <location>
        <begin position="228"/>
        <end position="237"/>
    </location>
</feature>
<name>A0A8K0SK53_9HYPO</name>
<dbReference type="InterPro" id="IPR011598">
    <property type="entry name" value="bHLH_dom"/>
</dbReference>
<dbReference type="SUPFAM" id="SSF47459">
    <property type="entry name" value="HLH, helix-loop-helix DNA-binding domain"/>
    <property type="match status" value="1"/>
</dbReference>
<dbReference type="PROSITE" id="PS50888">
    <property type="entry name" value="BHLH"/>
    <property type="match status" value="1"/>
</dbReference>
<gene>
    <name evidence="3" type="ORF">B0I35DRAFT_75802</name>
</gene>
<evidence type="ECO:0000259" key="2">
    <source>
        <dbReference type="PROSITE" id="PS50888"/>
    </source>
</evidence>
<keyword evidence="4" id="KW-1185">Reference proteome</keyword>
<dbReference type="EMBL" id="JAGPNK010000012">
    <property type="protein sequence ID" value="KAH7310546.1"/>
    <property type="molecule type" value="Genomic_DNA"/>
</dbReference>
<dbReference type="OrthoDB" id="5154279at2759"/>
<accession>A0A8K0SK53</accession>
<proteinExistence type="predicted"/>
<feature type="compositionally biased region" description="Basic and acidic residues" evidence="1">
    <location>
        <begin position="206"/>
        <end position="227"/>
    </location>
</feature>
<dbReference type="InterPro" id="IPR036638">
    <property type="entry name" value="HLH_DNA-bd_sf"/>
</dbReference>
<protein>
    <recommendedName>
        <fullName evidence="2">BHLH domain-containing protein</fullName>
    </recommendedName>
</protein>
<sequence>MPFYGYSDVAVYSADNFIDNDAYVTSPLVQAATPCMPSSFPFQNSFMFSPSMFNPGPIPLPRSESGSLDDEDEEDEGMQESPNLTLSHEMPQHSNSSSATTKDSKARAVPRLRTAIRTPQRPGAGVMRKTSPEINTLRQAHNEIEQQYRLRLNGQFEQVLATLPDSYRDQANRERGRRRRSRVSKAEVLDLARRYILALQDEVRQKDKENEEMAKALEAMERPEKTGGQKRKEKCQA</sequence>
<reference evidence="3" key="1">
    <citation type="journal article" date="2021" name="Nat. Commun.">
        <title>Genetic determinants of endophytism in the Arabidopsis root mycobiome.</title>
        <authorList>
            <person name="Mesny F."/>
            <person name="Miyauchi S."/>
            <person name="Thiergart T."/>
            <person name="Pickel B."/>
            <person name="Atanasova L."/>
            <person name="Karlsson M."/>
            <person name="Huettel B."/>
            <person name="Barry K.W."/>
            <person name="Haridas S."/>
            <person name="Chen C."/>
            <person name="Bauer D."/>
            <person name="Andreopoulos W."/>
            <person name="Pangilinan J."/>
            <person name="LaButti K."/>
            <person name="Riley R."/>
            <person name="Lipzen A."/>
            <person name="Clum A."/>
            <person name="Drula E."/>
            <person name="Henrissat B."/>
            <person name="Kohler A."/>
            <person name="Grigoriev I.V."/>
            <person name="Martin F.M."/>
            <person name="Hacquard S."/>
        </authorList>
    </citation>
    <scope>NUCLEOTIDE SEQUENCE</scope>
    <source>
        <strain evidence="3">MPI-CAGE-CH-0235</strain>
    </source>
</reference>
<dbReference type="GO" id="GO:0046983">
    <property type="term" value="F:protein dimerization activity"/>
    <property type="evidence" value="ECO:0007669"/>
    <property type="project" value="InterPro"/>
</dbReference>
<dbReference type="SMART" id="SM00353">
    <property type="entry name" value="HLH"/>
    <property type="match status" value="1"/>
</dbReference>
<comment type="caution">
    <text evidence="3">The sequence shown here is derived from an EMBL/GenBank/DDBJ whole genome shotgun (WGS) entry which is preliminary data.</text>
</comment>
<dbReference type="Gene3D" id="4.10.280.10">
    <property type="entry name" value="Helix-loop-helix DNA-binding domain"/>
    <property type="match status" value="1"/>
</dbReference>
<feature type="compositionally biased region" description="Acidic residues" evidence="1">
    <location>
        <begin position="67"/>
        <end position="78"/>
    </location>
</feature>
<feature type="region of interest" description="Disordered" evidence="1">
    <location>
        <begin position="53"/>
        <end position="112"/>
    </location>
</feature>
<dbReference type="Pfam" id="PF00010">
    <property type="entry name" value="HLH"/>
    <property type="match status" value="1"/>
</dbReference>
<evidence type="ECO:0000256" key="1">
    <source>
        <dbReference type="SAM" id="MobiDB-lite"/>
    </source>
</evidence>
<evidence type="ECO:0000313" key="3">
    <source>
        <dbReference type="EMBL" id="KAH7310546.1"/>
    </source>
</evidence>
<dbReference type="Proteomes" id="UP000813444">
    <property type="component" value="Unassembled WGS sequence"/>
</dbReference>
<organism evidence="3 4">
    <name type="scientific">Stachybotrys elegans</name>
    <dbReference type="NCBI Taxonomy" id="80388"/>
    <lineage>
        <taxon>Eukaryota</taxon>
        <taxon>Fungi</taxon>
        <taxon>Dikarya</taxon>
        <taxon>Ascomycota</taxon>
        <taxon>Pezizomycotina</taxon>
        <taxon>Sordariomycetes</taxon>
        <taxon>Hypocreomycetidae</taxon>
        <taxon>Hypocreales</taxon>
        <taxon>Stachybotryaceae</taxon>
        <taxon>Stachybotrys</taxon>
    </lineage>
</organism>
<feature type="region of interest" description="Disordered" evidence="1">
    <location>
        <begin position="206"/>
        <end position="237"/>
    </location>
</feature>
<dbReference type="AlphaFoldDB" id="A0A8K0SK53"/>
<feature type="compositionally biased region" description="Polar residues" evidence="1">
    <location>
        <begin position="80"/>
        <end position="101"/>
    </location>
</feature>
<evidence type="ECO:0000313" key="4">
    <source>
        <dbReference type="Proteomes" id="UP000813444"/>
    </source>
</evidence>
<feature type="domain" description="BHLH" evidence="2">
    <location>
        <begin position="136"/>
        <end position="199"/>
    </location>
</feature>